<sequence length="103" mass="11850">MTWLKTLNNAQKNHPIDERELLAIIEALKHRRCLLMYSPVIVVTDHESLHPLPAKNNEQTPVTIAAPILNTTSFKDAYLAETVLSKWLKYPDLSPKVFRKFPD</sequence>
<dbReference type="GO" id="GO:0003964">
    <property type="term" value="F:RNA-directed DNA polymerase activity"/>
    <property type="evidence" value="ECO:0007669"/>
    <property type="project" value="UniProtKB-KW"/>
</dbReference>
<reference evidence="9" key="1">
    <citation type="journal article" date="2018" name="Nat. Microbiol.">
        <title>Leveraging single-cell genomics to expand the fungal tree of life.</title>
        <authorList>
            <person name="Ahrendt S.R."/>
            <person name="Quandt C.A."/>
            <person name="Ciobanu D."/>
            <person name="Clum A."/>
            <person name="Salamov A."/>
            <person name="Andreopoulos B."/>
            <person name="Cheng J.F."/>
            <person name="Woyke T."/>
            <person name="Pelin A."/>
            <person name="Henrissat B."/>
            <person name="Reynolds N.K."/>
            <person name="Benny G.L."/>
            <person name="Smith M.E."/>
            <person name="James T.Y."/>
            <person name="Grigoriev I.V."/>
        </authorList>
    </citation>
    <scope>NUCLEOTIDE SEQUENCE [LARGE SCALE GENOMIC DNA]</scope>
</reference>
<evidence type="ECO:0000256" key="1">
    <source>
        <dbReference type="ARBA" id="ARBA00022679"/>
    </source>
</evidence>
<dbReference type="SUPFAM" id="SSF56672">
    <property type="entry name" value="DNA/RNA polymerases"/>
    <property type="match status" value="1"/>
</dbReference>
<keyword evidence="4" id="KW-0255">Endonuclease</keyword>
<feature type="domain" description="Reverse transcriptase RNase H-like" evidence="7">
    <location>
        <begin position="5"/>
        <end position="57"/>
    </location>
</feature>
<name>A0A4P9WCZ5_9FUNG</name>
<dbReference type="GO" id="GO:0004519">
    <property type="term" value="F:endonuclease activity"/>
    <property type="evidence" value="ECO:0007669"/>
    <property type="project" value="UniProtKB-KW"/>
</dbReference>
<dbReference type="OrthoDB" id="3268967at2759"/>
<keyword evidence="5" id="KW-0378">Hydrolase</keyword>
<dbReference type="Proteomes" id="UP000269721">
    <property type="component" value="Unassembled WGS sequence"/>
</dbReference>
<protein>
    <recommendedName>
        <fullName evidence="7">Reverse transcriptase RNase H-like domain-containing protein</fullName>
    </recommendedName>
</protein>
<proteinExistence type="predicted"/>
<evidence type="ECO:0000256" key="6">
    <source>
        <dbReference type="ARBA" id="ARBA00022918"/>
    </source>
</evidence>
<keyword evidence="2" id="KW-0548">Nucleotidyltransferase</keyword>
<keyword evidence="9" id="KW-1185">Reference proteome</keyword>
<dbReference type="InterPro" id="IPR043502">
    <property type="entry name" value="DNA/RNA_pol_sf"/>
</dbReference>
<keyword evidence="3" id="KW-0540">Nuclease</keyword>
<evidence type="ECO:0000313" key="8">
    <source>
        <dbReference type="EMBL" id="RKO90541.1"/>
    </source>
</evidence>
<dbReference type="EMBL" id="KZ995505">
    <property type="protein sequence ID" value="RKO90541.1"/>
    <property type="molecule type" value="Genomic_DNA"/>
</dbReference>
<evidence type="ECO:0000256" key="2">
    <source>
        <dbReference type="ARBA" id="ARBA00022695"/>
    </source>
</evidence>
<evidence type="ECO:0000256" key="4">
    <source>
        <dbReference type="ARBA" id="ARBA00022759"/>
    </source>
</evidence>
<gene>
    <name evidence="8" type="ORF">BDK51DRAFT_42600</name>
</gene>
<keyword evidence="6" id="KW-0695">RNA-directed DNA polymerase</keyword>
<dbReference type="InterPro" id="IPR041373">
    <property type="entry name" value="RT_RNaseH"/>
</dbReference>
<dbReference type="AlphaFoldDB" id="A0A4P9WCZ5"/>
<evidence type="ECO:0000256" key="5">
    <source>
        <dbReference type="ARBA" id="ARBA00022801"/>
    </source>
</evidence>
<evidence type="ECO:0000259" key="7">
    <source>
        <dbReference type="Pfam" id="PF17917"/>
    </source>
</evidence>
<dbReference type="Pfam" id="PF17917">
    <property type="entry name" value="RT_RNaseH"/>
    <property type="match status" value="1"/>
</dbReference>
<accession>A0A4P9WCZ5</accession>
<dbReference type="GO" id="GO:0016787">
    <property type="term" value="F:hydrolase activity"/>
    <property type="evidence" value="ECO:0007669"/>
    <property type="project" value="UniProtKB-KW"/>
</dbReference>
<keyword evidence="1" id="KW-0808">Transferase</keyword>
<evidence type="ECO:0000256" key="3">
    <source>
        <dbReference type="ARBA" id="ARBA00022722"/>
    </source>
</evidence>
<evidence type="ECO:0000313" key="9">
    <source>
        <dbReference type="Proteomes" id="UP000269721"/>
    </source>
</evidence>
<organism evidence="8 9">
    <name type="scientific">Blyttiomyces helicus</name>
    <dbReference type="NCBI Taxonomy" id="388810"/>
    <lineage>
        <taxon>Eukaryota</taxon>
        <taxon>Fungi</taxon>
        <taxon>Fungi incertae sedis</taxon>
        <taxon>Chytridiomycota</taxon>
        <taxon>Chytridiomycota incertae sedis</taxon>
        <taxon>Chytridiomycetes</taxon>
        <taxon>Chytridiomycetes incertae sedis</taxon>
        <taxon>Blyttiomyces</taxon>
    </lineage>
</organism>